<dbReference type="GO" id="GO:0016301">
    <property type="term" value="F:kinase activity"/>
    <property type="evidence" value="ECO:0007669"/>
    <property type="project" value="UniProtKB-KW"/>
</dbReference>
<organism evidence="7 8">
    <name type="scientific">Streptomyces griseus subsp. griseus (strain JCM 4626 / CBS 651.72 / NBRC 13350 / KCC S-0626 / ISP 5235)</name>
    <dbReference type="NCBI Taxonomy" id="455632"/>
    <lineage>
        <taxon>Bacteria</taxon>
        <taxon>Bacillati</taxon>
        <taxon>Actinomycetota</taxon>
        <taxon>Actinomycetes</taxon>
        <taxon>Kitasatosporales</taxon>
        <taxon>Streptomycetaceae</taxon>
        <taxon>Streptomyces</taxon>
    </lineage>
</organism>
<dbReference type="PIRSF" id="PIRSF036625">
    <property type="entry name" value="GAF_ANTAR"/>
    <property type="match status" value="1"/>
</dbReference>
<feature type="domain" description="ANTAR" evidence="6">
    <location>
        <begin position="195"/>
        <end position="256"/>
    </location>
</feature>
<gene>
    <name evidence="7" type="ordered locus">SGR_6451</name>
</gene>
<dbReference type="InterPro" id="IPR011006">
    <property type="entry name" value="CheY-like_superfamily"/>
</dbReference>
<keyword evidence="4" id="KW-0804">Transcription</keyword>
<dbReference type="Proteomes" id="UP000001685">
    <property type="component" value="Chromosome"/>
</dbReference>
<dbReference type="EMBL" id="AP009493">
    <property type="protein sequence ID" value="BAG23280.1"/>
    <property type="molecule type" value="Genomic_DNA"/>
</dbReference>
<feature type="compositionally biased region" description="Polar residues" evidence="5">
    <location>
        <begin position="22"/>
        <end position="31"/>
    </location>
</feature>
<proteinExistence type="predicted"/>
<dbReference type="SMART" id="SM00065">
    <property type="entry name" value="GAF"/>
    <property type="match status" value="1"/>
</dbReference>
<evidence type="ECO:0000256" key="1">
    <source>
        <dbReference type="ARBA" id="ARBA00022679"/>
    </source>
</evidence>
<evidence type="ECO:0000313" key="7">
    <source>
        <dbReference type="EMBL" id="BAG23280.1"/>
    </source>
</evidence>
<dbReference type="InterPro" id="IPR003018">
    <property type="entry name" value="GAF"/>
</dbReference>
<dbReference type="AlphaFoldDB" id="B1W5X3"/>
<keyword evidence="1" id="KW-0808">Transferase</keyword>
<dbReference type="Pfam" id="PF13185">
    <property type="entry name" value="GAF_2"/>
    <property type="match status" value="1"/>
</dbReference>
<dbReference type="SMART" id="SM01012">
    <property type="entry name" value="ANTAR"/>
    <property type="match status" value="1"/>
</dbReference>
<sequence>MAAAPSRRPGPRRSALPRPSQRRVTAQNEMNMTDRPVAEAPDTTALLLDTTSLDEFLHALARSALALVEEADGCGITLERLGRPVTVSSVGASATKLDEAQYGQDDGPCLQAMRTGREVSVPDTLRESRWADYPAYAAVCGARSSLSLPIAPHSHTAGALNLYAPVPHAFDAVDLTALRLLTAQATGAIALAQRIADTEEFAADLEAALRSRTVIDQAIGVVVGQQRCTPEKAFDVLRTASQHRNIKLRELCAELISSITGEVPPEGRIQPRG</sequence>
<keyword evidence="3" id="KW-0805">Transcription regulation</keyword>
<evidence type="ECO:0000256" key="2">
    <source>
        <dbReference type="ARBA" id="ARBA00022777"/>
    </source>
</evidence>
<feature type="compositionally biased region" description="Low complexity" evidence="5">
    <location>
        <begin position="1"/>
        <end position="19"/>
    </location>
</feature>
<accession>B1W5X3</accession>
<dbReference type="GO" id="GO:0003723">
    <property type="term" value="F:RNA binding"/>
    <property type="evidence" value="ECO:0007669"/>
    <property type="project" value="InterPro"/>
</dbReference>
<evidence type="ECO:0000313" key="8">
    <source>
        <dbReference type="Proteomes" id="UP000001685"/>
    </source>
</evidence>
<protein>
    <recommendedName>
        <fullName evidence="6">ANTAR domain-containing protein</fullName>
    </recommendedName>
</protein>
<name>B1W5X3_STRGG</name>
<feature type="region of interest" description="Disordered" evidence="5">
    <location>
        <begin position="1"/>
        <end position="38"/>
    </location>
</feature>
<dbReference type="SUPFAM" id="SSF52172">
    <property type="entry name" value="CheY-like"/>
    <property type="match status" value="1"/>
</dbReference>
<reference evidence="8" key="1">
    <citation type="journal article" date="2008" name="J. Bacteriol.">
        <title>Genome sequence of the streptomycin-producing microorganism Streptomyces griseus IFO 13350.</title>
        <authorList>
            <person name="Ohnishi Y."/>
            <person name="Ishikawa J."/>
            <person name="Hara H."/>
            <person name="Suzuki H."/>
            <person name="Ikenoya M."/>
            <person name="Ikeda H."/>
            <person name="Yamashita A."/>
            <person name="Hattori M."/>
            <person name="Horinouchi S."/>
        </authorList>
    </citation>
    <scope>NUCLEOTIDE SEQUENCE [LARGE SCALE GENOMIC DNA]</scope>
    <source>
        <strain evidence="8">JCM 4626 / NBRC 13350</strain>
    </source>
</reference>
<evidence type="ECO:0000256" key="3">
    <source>
        <dbReference type="ARBA" id="ARBA00023015"/>
    </source>
</evidence>
<dbReference type="Gene3D" id="3.30.450.40">
    <property type="match status" value="1"/>
</dbReference>
<dbReference type="InterPro" id="IPR036388">
    <property type="entry name" value="WH-like_DNA-bd_sf"/>
</dbReference>
<dbReference type="SUPFAM" id="SSF55781">
    <property type="entry name" value="GAF domain-like"/>
    <property type="match status" value="1"/>
</dbReference>
<evidence type="ECO:0000256" key="5">
    <source>
        <dbReference type="SAM" id="MobiDB-lite"/>
    </source>
</evidence>
<evidence type="ECO:0000259" key="6">
    <source>
        <dbReference type="PROSITE" id="PS50921"/>
    </source>
</evidence>
<dbReference type="eggNOG" id="COG2203">
    <property type="taxonomic scope" value="Bacteria"/>
</dbReference>
<dbReference type="InterPro" id="IPR029016">
    <property type="entry name" value="GAF-like_dom_sf"/>
</dbReference>
<dbReference type="Gene3D" id="1.10.10.10">
    <property type="entry name" value="Winged helix-like DNA-binding domain superfamily/Winged helix DNA-binding domain"/>
    <property type="match status" value="1"/>
</dbReference>
<keyword evidence="2" id="KW-0418">Kinase</keyword>
<dbReference type="HOGENOM" id="CLU_074354_0_2_11"/>
<evidence type="ECO:0000256" key="4">
    <source>
        <dbReference type="ARBA" id="ARBA00023163"/>
    </source>
</evidence>
<dbReference type="PROSITE" id="PS50921">
    <property type="entry name" value="ANTAR"/>
    <property type="match status" value="1"/>
</dbReference>
<dbReference type="Pfam" id="PF03861">
    <property type="entry name" value="ANTAR"/>
    <property type="match status" value="1"/>
</dbReference>
<dbReference type="InterPro" id="IPR005561">
    <property type="entry name" value="ANTAR"/>
</dbReference>
<dbReference type="InterPro" id="IPR012074">
    <property type="entry name" value="GAF_ANTAR"/>
</dbReference>
<dbReference type="KEGG" id="sgr:SGR_6451"/>